<feature type="region of interest" description="Disordered" evidence="2">
    <location>
        <begin position="147"/>
        <end position="166"/>
    </location>
</feature>
<dbReference type="Proteomes" id="UP000036176">
    <property type="component" value="Unassembled WGS sequence"/>
</dbReference>
<proteinExistence type="inferred from homology"/>
<evidence type="ECO:0000259" key="3">
    <source>
        <dbReference type="Pfam" id="PF01575"/>
    </source>
</evidence>
<dbReference type="CDD" id="cd03448">
    <property type="entry name" value="HDE_HSD"/>
    <property type="match status" value="1"/>
</dbReference>
<dbReference type="GO" id="GO:0006635">
    <property type="term" value="P:fatty acid beta-oxidation"/>
    <property type="evidence" value="ECO:0007669"/>
    <property type="project" value="TreeGrafter"/>
</dbReference>
<dbReference type="InterPro" id="IPR029069">
    <property type="entry name" value="HotDog_dom_sf"/>
</dbReference>
<dbReference type="OrthoDB" id="5522043at2"/>
<comment type="similarity">
    <text evidence="1">Belongs to the enoyl-CoA hydratase/isomerase family.</text>
</comment>
<dbReference type="InterPro" id="IPR054357">
    <property type="entry name" value="MFE-2_N"/>
</dbReference>
<dbReference type="Pfam" id="PF01575">
    <property type="entry name" value="MaoC_dehydratas"/>
    <property type="match status" value="1"/>
</dbReference>
<dbReference type="AlphaFoldDB" id="A0A0J6WD41"/>
<feature type="domain" description="MaoC-like" evidence="3">
    <location>
        <begin position="162"/>
        <end position="267"/>
    </location>
</feature>
<dbReference type="GO" id="GO:0044594">
    <property type="term" value="F:17-beta-hydroxysteroid dehydrogenase (NAD+) activity"/>
    <property type="evidence" value="ECO:0007669"/>
    <property type="project" value="TreeGrafter"/>
</dbReference>
<sequence length="290" mass="30914">MPINLDEAIGAELAPVEFSWSSSDIQLYHLGLGAGADPMDKRELRYLTDGTPQVLPTFGNVAQSFHMTEPPAVRFPGIDIELSRVLHASEAVTVPGPIPPAGTGIAVTRFTEIWDKGKAAVIWSETEVKDPDGTLLWTQKRSIFARGEGGFGGDRGPSGSSAAPERAPDIELSLPTSPQQALLYRMCGDRNPLHSDPDFAAAAGFPRPILHGLCTYGMTCKVLVDNLLDGDVRGVKSYGARMAGVVFPGETLRISVWKNSGDDRAGYSAVVTAPERDDAVALAGIEFVPV</sequence>
<organism evidence="5 6">
    <name type="scientific">Mycolicibacterium chubuense</name>
    <name type="common">Mycobacterium chubuense</name>
    <dbReference type="NCBI Taxonomy" id="1800"/>
    <lineage>
        <taxon>Bacteria</taxon>
        <taxon>Bacillati</taxon>
        <taxon>Actinomycetota</taxon>
        <taxon>Actinomycetes</taxon>
        <taxon>Mycobacteriales</taxon>
        <taxon>Mycobacteriaceae</taxon>
        <taxon>Mycolicibacterium</taxon>
    </lineage>
</organism>
<dbReference type="GO" id="GO:0004300">
    <property type="term" value="F:enoyl-CoA hydratase activity"/>
    <property type="evidence" value="ECO:0007669"/>
    <property type="project" value="TreeGrafter"/>
</dbReference>
<evidence type="ECO:0000313" key="5">
    <source>
        <dbReference type="EMBL" id="KMO79652.1"/>
    </source>
</evidence>
<reference evidence="5 6" key="1">
    <citation type="journal article" date="2015" name="Genome Biol. Evol.">
        <title>Characterization of Three Mycobacterium spp. with Potential Use in Bioremediation by Genome Sequencing and Comparative Genomics.</title>
        <authorList>
            <person name="Das S."/>
            <person name="Pettersson B.M."/>
            <person name="Behra P.R."/>
            <person name="Ramesh M."/>
            <person name="Dasgupta S."/>
            <person name="Bhattacharya A."/>
            <person name="Kirsebom L.A."/>
        </authorList>
    </citation>
    <scope>NUCLEOTIDE SEQUENCE [LARGE SCALE GENOMIC DNA]</scope>
    <source>
        <strain evidence="5 6">DSM 44219</strain>
    </source>
</reference>
<protein>
    <submittedName>
        <fullName evidence="5">MaoC like domain protein</fullName>
    </submittedName>
</protein>
<evidence type="ECO:0000256" key="1">
    <source>
        <dbReference type="ARBA" id="ARBA00005254"/>
    </source>
</evidence>
<gene>
    <name evidence="5" type="ORF">MCHUDSM44219_02514</name>
</gene>
<evidence type="ECO:0000256" key="2">
    <source>
        <dbReference type="SAM" id="MobiDB-lite"/>
    </source>
</evidence>
<dbReference type="PANTHER" id="PTHR13078">
    <property type="entry name" value="PEROXISOMAL MULTIFUNCTIONAL ENZYME TYPE 2-RELATED"/>
    <property type="match status" value="1"/>
</dbReference>
<dbReference type="PANTHER" id="PTHR13078:SF59">
    <property type="entry name" value="ENOYL-COA HYDRATASE CHSH3"/>
    <property type="match status" value="1"/>
</dbReference>
<comment type="caution">
    <text evidence="5">The sequence shown here is derived from an EMBL/GenBank/DDBJ whole genome shotgun (WGS) entry which is preliminary data.</text>
</comment>
<dbReference type="GO" id="GO:0003857">
    <property type="term" value="F:(3S)-3-hydroxyacyl-CoA dehydrogenase (NAD+) activity"/>
    <property type="evidence" value="ECO:0007669"/>
    <property type="project" value="TreeGrafter"/>
</dbReference>
<dbReference type="InterPro" id="IPR002539">
    <property type="entry name" value="MaoC-like_dom"/>
</dbReference>
<feature type="domain" description="Peroxisomal multifunctional enzyme type 2-like N-terminal" evidence="4">
    <location>
        <begin position="18"/>
        <end position="147"/>
    </location>
</feature>
<dbReference type="RefSeq" id="WP_048418517.1">
    <property type="nucleotide sequence ID" value="NZ_JYNX01000035.1"/>
</dbReference>
<feature type="compositionally biased region" description="Gly residues" evidence="2">
    <location>
        <begin position="147"/>
        <end position="156"/>
    </location>
</feature>
<name>A0A0J6WD41_MYCCU</name>
<accession>A0A0J6WD41</accession>
<keyword evidence="6" id="KW-1185">Reference proteome</keyword>
<dbReference type="EMBL" id="JYNX01000035">
    <property type="protein sequence ID" value="KMO79652.1"/>
    <property type="molecule type" value="Genomic_DNA"/>
</dbReference>
<evidence type="ECO:0000259" key="4">
    <source>
        <dbReference type="Pfam" id="PF22622"/>
    </source>
</evidence>
<dbReference type="SUPFAM" id="SSF54637">
    <property type="entry name" value="Thioesterase/thiol ester dehydrase-isomerase"/>
    <property type="match status" value="2"/>
</dbReference>
<dbReference type="Pfam" id="PF22622">
    <property type="entry name" value="MFE-2_hydrat-2_N"/>
    <property type="match status" value="1"/>
</dbReference>
<dbReference type="Gene3D" id="3.10.129.10">
    <property type="entry name" value="Hotdog Thioesterase"/>
    <property type="match status" value="2"/>
</dbReference>
<dbReference type="PATRIC" id="fig|1800.3.peg.2520"/>
<evidence type="ECO:0000313" key="6">
    <source>
        <dbReference type="Proteomes" id="UP000036176"/>
    </source>
</evidence>